<evidence type="ECO:0000313" key="4">
    <source>
        <dbReference type="Proteomes" id="UP000271162"/>
    </source>
</evidence>
<reference evidence="3 4" key="2">
    <citation type="submission" date="2018-11" db="EMBL/GenBank/DDBJ databases">
        <authorList>
            <consortium name="Pathogen Informatics"/>
        </authorList>
    </citation>
    <scope>NUCLEOTIDE SEQUENCE [LARGE SCALE GENOMIC DNA]</scope>
</reference>
<keyword evidence="2" id="KW-0677">Repeat</keyword>
<dbReference type="AlphaFoldDB" id="A0A0N4Y8E4"/>
<organism evidence="5">
    <name type="scientific">Nippostrongylus brasiliensis</name>
    <name type="common">Rat hookworm</name>
    <dbReference type="NCBI Taxonomy" id="27835"/>
    <lineage>
        <taxon>Eukaryota</taxon>
        <taxon>Metazoa</taxon>
        <taxon>Ecdysozoa</taxon>
        <taxon>Nematoda</taxon>
        <taxon>Chromadorea</taxon>
        <taxon>Rhabditida</taxon>
        <taxon>Rhabditina</taxon>
        <taxon>Rhabditomorpha</taxon>
        <taxon>Strongyloidea</taxon>
        <taxon>Heligmosomidae</taxon>
        <taxon>Nippostrongylus</taxon>
    </lineage>
</organism>
<gene>
    <name evidence="3" type="ORF">NBR_LOCUS12489</name>
</gene>
<keyword evidence="1" id="KW-0433">Leucine-rich repeat</keyword>
<dbReference type="InterPro" id="IPR025875">
    <property type="entry name" value="Leu-rich_rpt_4"/>
</dbReference>
<dbReference type="STRING" id="27835.A0A0N4Y8E4"/>
<dbReference type="EMBL" id="UYSL01020775">
    <property type="protein sequence ID" value="VDL76078.1"/>
    <property type="molecule type" value="Genomic_DNA"/>
</dbReference>
<protein>
    <submittedName>
        <fullName evidence="5">LRR receptor-like serine/threonine-protein kinase</fullName>
    </submittedName>
</protein>
<dbReference type="Proteomes" id="UP000271162">
    <property type="component" value="Unassembled WGS sequence"/>
</dbReference>
<evidence type="ECO:0000256" key="1">
    <source>
        <dbReference type="ARBA" id="ARBA00022614"/>
    </source>
</evidence>
<dbReference type="InterPro" id="IPR001611">
    <property type="entry name" value="Leu-rich_rpt"/>
</dbReference>
<proteinExistence type="predicted"/>
<dbReference type="Gene3D" id="3.80.10.10">
    <property type="entry name" value="Ribonuclease Inhibitor"/>
    <property type="match status" value="1"/>
</dbReference>
<dbReference type="Pfam" id="PF12799">
    <property type="entry name" value="LRR_4"/>
    <property type="match status" value="1"/>
</dbReference>
<dbReference type="InterPro" id="IPR003591">
    <property type="entry name" value="Leu-rich_rpt_typical-subtyp"/>
</dbReference>
<reference evidence="5" key="1">
    <citation type="submission" date="2017-02" db="UniProtKB">
        <authorList>
            <consortium name="WormBaseParasite"/>
        </authorList>
    </citation>
    <scope>IDENTIFICATION</scope>
</reference>
<keyword evidence="4" id="KW-1185">Reference proteome</keyword>
<dbReference type="PROSITE" id="PS51450">
    <property type="entry name" value="LRR"/>
    <property type="match status" value="1"/>
</dbReference>
<evidence type="ECO:0000313" key="3">
    <source>
        <dbReference type="EMBL" id="VDL76078.1"/>
    </source>
</evidence>
<dbReference type="SUPFAM" id="SSF52075">
    <property type="entry name" value="Outer arm dynein light chain 1"/>
    <property type="match status" value="1"/>
</dbReference>
<sequence length="84" mass="9609">MQISHWFRLFISIIVLLGIKNVDTRWFALSNLTRLDLSNNRLGESPGFVKIKLVSRLQNLASLSLEGNHIRDLPVSWLVSDDYG</sequence>
<dbReference type="WBParaSite" id="NBR_0001248801-mRNA-1">
    <property type="protein sequence ID" value="NBR_0001248801-mRNA-1"/>
    <property type="gene ID" value="NBR_0001248801"/>
</dbReference>
<evidence type="ECO:0000313" key="5">
    <source>
        <dbReference type="WBParaSite" id="NBR_0001248801-mRNA-1"/>
    </source>
</evidence>
<accession>A0A0N4Y8E4</accession>
<evidence type="ECO:0000256" key="2">
    <source>
        <dbReference type="ARBA" id="ARBA00022737"/>
    </source>
</evidence>
<dbReference type="SMART" id="SM00369">
    <property type="entry name" value="LRR_TYP"/>
    <property type="match status" value="2"/>
</dbReference>
<name>A0A0N4Y8E4_NIPBR</name>
<dbReference type="InterPro" id="IPR032675">
    <property type="entry name" value="LRR_dom_sf"/>
</dbReference>